<feature type="domain" description="BRCT" evidence="2">
    <location>
        <begin position="84"/>
        <end position="151"/>
    </location>
</feature>
<dbReference type="RefSeq" id="XP_062631980.1">
    <property type="nucleotide sequence ID" value="XM_062775996.1"/>
</dbReference>
<dbReference type="EMBL" id="CP086720">
    <property type="protein sequence ID" value="WOO85954.1"/>
    <property type="molecule type" value="Genomic_DNA"/>
</dbReference>
<gene>
    <name evidence="3" type="ORF">LOC62_07G009443</name>
</gene>
<sequence length="364" mass="39573">MPHPRPLVVQEPFVDEWLETGLRPTDSRWIVTLDVSEVASHPHPVVVPPTDNSSFDRHDDRPPPVFRETGITTFHVTTSCAVGVKTLIDMMSGVISDPARAMFVVVSDRISVATQLAEIGPRHASCRVIKQDFIFDCMKAGAFLGLDKYLVTTLAIEAEAERAVPNGNVPVPTQVQPQRNSTLVQDTGSWGPRVDRPSTPVKTEPPEPEESSSSPVRDRRDWRRPDSAGAPAPGSRLSPHPGLPPPLAPSAFIASTAHDLGPRFTRANFHIDWSNNAVAGSSRQSHWLGGDLPSDPSEIVQPYSPAINGTPNGQHTVHPGRAEFVAQANAAAREVNDSTKKNAGGYANHSYRPKDDDAMDVDEW</sequence>
<accession>A0AAF0YIQ7</accession>
<evidence type="ECO:0000259" key="2">
    <source>
        <dbReference type="PROSITE" id="PS50172"/>
    </source>
</evidence>
<evidence type="ECO:0000256" key="1">
    <source>
        <dbReference type="SAM" id="MobiDB-lite"/>
    </source>
</evidence>
<proteinExistence type="predicted"/>
<keyword evidence="4" id="KW-1185">Reference proteome</keyword>
<evidence type="ECO:0000313" key="3">
    <source>
        <dbReference type="EMBL" id="WOO85954.1"/>
    </source>
</evidence>
<feature type="region of interest" description="Disordered" evidence="1">
    <location>
        <begin position="166"/>
        <end position="250"/>
    </location>
</feature>
<organism evidence="3 4">
    <name type="scientific">Vanrija pseudolonga</name>
    <dbReference type="NCBI Taxonomy" id="143232"/>
    <lineage>
        <taxon>Eukaryota</taxon>
        <taxon>Fungi</taxon>
        <taxon>Dikarya</taxon>
        <taxon>Basidiomycota</taxon>
        <taxon>Agaricomycotina</taxon>
        <taxon>Tremellomycetes</taxon>
        <taxon>Trichosporonales</taxon>
        <taxon>Trichosporonaceae</taxon>
        <taxon>Vanrija</taxon>
    </lineage>
</organism>
<dbReference type="AlphaFoldDB" id="A0AAF0YIQ7"/>
<dbReference type="PROSITE" id="PS50172">
    <property type="entry name" value="BRCT"/>
    <property type="match status" value="1"/>
</dbReference>
<reference evidence="3" key="1">
    <citation type="submission" date="2023-10" db="EMBL/GenBank/DDBJ databases">
        <authorList>
            <person name="Noh H."/>
        </authorList>
    </citation>
    <scope>NUCLEOTIDE SEQUENCE</scope>
    <source>
        <strain evidence="3">DUCC4014</strain>
    </source>
</reference>
<evidence type="ECO:0000313" key="4">
    <source>
        <dbReference type="Proteomes" id="UP000827549"/>
    </source>
</evidence>
<dbReference type="GeneID" id="87812604"/>
<name>A0AAF0YIQ7_9TREE</name>
<feature type="compositionally biased region" description="Basic and acidic residues" evidence="1">
    <location>
        <begin position="216"/>
        <end position="226"/>
    </location>
</feature>
<dbReference type="InterPro" id="IPR001357">
    <property type="entry name" value="BRCT_dom"/>
</dbReference>
<protein>
    <recommendedName>
        <fullName evidence="2">BRCT domain-containing protein</fullName>
    </recommendedName>
</protein>
<dbReference type="Proteomes" id="UP000827549">
    <property type="component" value="Chromosome 7"/>
</dbReference>
<feature type="region of interest" description="Disordered" evidence="1">
    <location>
        <begin position="42"/>
        <end position="62"/>
    </location>
</feature>
<feature type="region of interest" description="Disordered" evidence="1">
    <location>
        <begin position="329"/>
        <end position="364"/>
    </location>
</feature>
<feature type="compositionally biased region" description="Polar residues" evidence="1">
    <location>
        <begin position="171"/>
        <end position="188"/>
    </location>
</feature>